<gene>
    <name evidence="5" type="ordered locus">KLTH0H16192g</name>
</gene>
<dbReference type="Proteomes" id="UP000002036">
    <property type="component" value="Chromosome H"/>
</dbReference>
<dbReference type="Pfam" id="PF07690">
    <property type="entry name" value="MFS_1"/>
    <property type="match status" value="1"/>
</dbReference>
<dbReference type="SUPFAM" id="SSF103473">
    <property type="entry name" value="MFS general substrate transporter"/>
    <property type="match status" value="1"/>
</dbReference>
<feature type="transmembrane region" description="Helical" evidence="4">
    <location>
        <begin position="406"/>
        <end position="425"/>
    </location>
</feature>
<feature type="compositionally biased region" description="Polar residues" evidence="3">
    <location>
        <begin position="1"/>
        <end position="12"/>
    </location>
</feature>
<evidence type="ECO:0000313" key="5">
    <source>
        <dbReference type="EMBL" id="CAR30697.1"/>
    </source>
</evidence>
<dbReference type="KEGG" id="lth:KLTH0H16192g"/>
<evidence type="ECO:0000256" key="1">
    <source>
        <dbReference type="ARBA" id="ARBA00004141"/>
    </source>
</evidence>
<keyword evidence="4" id="KW-0472">Membrane</keyword>
<evidence type="ECO:0000313" key="6">
    <source>
        <dbReference type="Proteomes" id="UP000002036"/>
    </source>
</evidence>
<dbReference type="OrthoDB" id="2213137at2759"/>
<proteinExistence type="inferred from homology"/>
<dbReference type="PANTHER" id="PTHR11360:SF315">
    <property type="entry name" value="TRANSPORTER MCH2-RELATED"/>
    <property type="match status" value="1"/>
</dbReference>
<keyword evidence="4" id="KW-1133">Transmembrane helix</keyword>
<name>C5E3T6_LACTC</name>
<dbReference type="OMA" id="AWTFRIM"/>
<comment type="similarity">
    <text evidence="2">Belongs to the major facilitator superfamily. Monocarboxylate porter (TC 2.A.1.13) family.</text>
</comment>
<feature type="transmembrane region" description="Helical" evidence="4">
    <location>
        <begin position="176"/>
        <end position="193"/>
    </location>
</feature>
<dbReference type="InParanoid" id="C5E3T6"/>
<feature type="transmembrane region" description="Helical" evidence="4">
    <location>
        <begin position="314"/>
        <end position="336"/>
    </location>
</feature>
<feature type="transmembrane region" description="Helical" evidence="4">
    <location>
        <begin position="145"/>
        <end position="170"/>
    </location>
</feature>
<organism evidence="5 6">
    <name type="scientific">Lachancea thermotolerans (strain ATCC 56472 / CBS 6340 / NRRL Y-8284)</name>
    <name type="common">Yeast</name>
    <name type="synonym">Kluyveromyces thermotolerans</name>
    <dbReference type="NCBI Taxonomy" id="559295"/>
    <lineage>
        <taxon>Eukaryota</taxon>
        <taxon>Fungi</taxon>
        <taxon>Dikarya</taxon>
        <taxon>Ascomycota</taxon>
        <taxon>Saccharomycotina</taxon>
        <taxon>Saccharomycetes</taxon>
        <taxon>Saccharomycetales</taxon>
        <taxon>Saccharomycetaceae</taxon>
        <taxon>Lachancea</taxon>
    </lineage>
</organism>
<dbReference type="InterPro" id="IPR050327">
    <property type="entry name" value="Proton-linked_MCT"/>
</dbReference>
<dbReference type="GeneID" id="8294925"/>
<feature type="transmembrane region" description="Helical" evidence="4">
    <location>
        <begin position="200"/>
        <end position="226"/>
    </location>
</feature>
<keyword evidence="4" id="KW-0812">Transmembrane</keyword>
<feature type="transmembrane region" description="Helical" evidence="4">
    <location>
        <begin position="379"/>
        <end position="400"/>
    </location>
</feature>
<evidence type="ECO:0000256" key="2">
    <source>
        <dbReference type="ARBA" id="ARBA00006727"/>
    </source>
</evidence>
<feature type="transmembrane region" description="Helical" evidence="4">
    <location>
        <begin position="264"/>
        <end position="284"/>
    </location>
</feature>
<dbReference type="GO" id="GO:0022857">
    <property type="term" value="F:transmembrane transporter activity"/>
    <property type="evidence" value="ECO:0007669"/>
    <property type="project" value="InterPro"/>
</dbReference>
<feature type="transmembrane region" description="Helical" evidence="4">
    <location>
        <begin position="437"/>
        <end position="458"/>
    </location>
</feature>
<keyword evidence="6" id="KW-1185">Reference proteome</keyword>
<dbReference type="AlphaFoldDB" id="C5E3T6"/>
<evidence type="ECO:0000256" key="4">
    <source>
        <dbReference type="SAM" id="Phobius"/>
    </source>
</evidence>
<dbReference type="PANTHER" id="PTHR11360">
    <property type="entry name" value="MONOCARBOXYLATE TRANSPORTER"/>
    <property type="match status" value="1"/>
</dbReference>
<comment type="subcellular location">
    <subcellularLocation>
        <location evidence="1">Membrane</location>
        <topology evidence="1">Multi-pass membrane protein</topology>
    </subcellularLocation>
</comment>
<dbReference type="Gene3D" id="1.20.1250.20">
    <property type="entry name" value="MFS general substrate transporter like domains"/>
    <property type="match status" value="2"/>
</dbReference>
<dbReference type="InterPro" id="IPR036259">
    <property type="entry name" value="MFS_trans_sf"/>
</dbReference>
<feature type="transmembrane region" description="Helical" evidence="4">
    <location>
        <begin position="470"/>
        <end position="489"/>
    </location>
</feature>
<evidence type="ECO:0000256" key="3">
    <source>
        <dbReference type="SAM" id="MobiDB-lite"/>
    </source>
</evidence>
<dbReference type="HOGENOM" id="CLU_001265_1_2_1"/>
<sequence length="539" mass="59361">MPENYSSRQHASAKNAGDRDEASSIQTPVFTRGYSLELTSSPAAHVVSNNIEKLKDIEDQTTSSPKSDKENADFNENTRDMEDDNGLYAKDEYLDPPPDGGYGWVSCACVSLLNFATWGPNTSWGVFLSYFLSSNYFPGATPTDFAIIGGLVIGLTLFLLPVVAAAMSLFGYKPTLAFAIALEAVAFVASSFVKSVGMLYFTYGVLLGISFGVIFGSNTIVIPGWFLKKRALANGFGHMGVGFGGLVYSFAVRAMIDRTGDHKWAMRMLAASTFFLNIISLYFIRVRKPRIPQPKKSVKEIMQQTFDKSVLKIVPLHLCMLWASFASIGYVILLFSMSNFATSMGMTSQQATIALAVFNGSQAIGRPFMGWISEIVGRCNATILIMVYDLILILPFWLNITKFSELVPFCFLLGFGVGVGSVNIVPLVSDVVGIQKFAAGIGYGLFGNGVVSIFAEVIGLHLRTPSSSRPYLHCQIFVACMFFGGLLCLMPYRELKLRRVLAAKVRNSSSTEQQKAYYQELQQKTPYNYIKRMFFIVKA</sequence>
<feature type="region of interest" description="Disordered" evidence="3">
    <location>
        <begin position="1"/>
        <end position="26"/>
    </location>
</feature>
<accession>C5E3T6</accession>
<dbReference type="GO" id="GO:0016020">
    <property type="term" value="C:membrane"/>
    <property type="evidence" value="ECO:0007669"/>
    <property type="project" value="UniProtKB-SubCell"/>
</dbReference>
<dbReference type="RefSeq" id="XP_002556559.1">
    <property type="nucleotide sequence ID" value="XM_002556513.1"/>
</dbReference>
<feature type="compositionally biased region" description="Basic and acidic residues" evidence="3">
    <location>
        <begin position="66"/>
        <end position="80"/>
    </location>
</feature>
<reference evidence="5 6" key="1">
    <citation type="journal article" date="2009" name="Genome Res.">
        <title>Comparative genomics of protoploid Saccharomycetaceae.</title>
        <authorList>
            <consortium name="The Genolevures Consortium"/>
            <person name="Souciet J.-L."/>
            <person name="Dujon B."/>
            <person name="Gaillardin C."/>
            <person name="Johnston M."/>
            <person name="Baret P.V."/>
            <person name="Cliften P."/>
            <person name="Sherman D.J."/>
            <person name="Weissenbach J."/>
            <person name="Westhof E."/>
            <person name="Wincker P."/>
            <person name="Jubin C."/>
            <person name="Poulain J."/>
            <person name="Barbe V."/>
            <person name="Segurens B."/>
            <person name="Artiguenave F."/>
            <person name="Anthouard V."/>
            <person name="Vacherie B."/>
            <person name="Val M.-E."/>
            <person name="Fulton R.S."/>
            <person name="Minx P."/>
            <person name="Wilson R."/>
            <person name="Durrens P."/>
            <person name="Jean G."/>
            <person name="Marck C."/>
            <person name="Martin T."/>
            <person name="Nikolski M."/>
            <person name="Rolland T."/>
            <person name="Seret M.-L."/>
            <person name="Casaregola S."/>
            <person name="Despons L."/>
            <person name="Fairhead C."/>
            <person name="Fischer G."/>
            <person name="Lafontaine I."/>
            <person name="Leh V."/>
            <person name="Lemaire M."/>
            <person name="de Montigny J."/>
            <person name="Neuveglise C."/>
            <person name="Thierry A."/>
            <person name="Blanc-Lenfle I."/>
            <person name="Bleykasten C."/>
            <person name="Diffels J."/>
            <person name="Fritsch E."/>
            <person name="Frangeul L."/>
            <person name="Goeffon A."/>
            <person name="Jauniaux N."/>
            <person name="Kachouri-Lafond R."/>
            <person name="Payen C."/>
            <person name="Potier S."/>
            <person name="Pribylova L."/>
            <person name="Ozanne C."/>
            <person name="Richard G.-F."/>
            <person name="Sacerdot C."/>
            <person name="Straub M.-L."/>
            <person name="Talla E."/>
        </authorList>
    </citation>
    <scope>NUCLEOTIDE SEQUENCE [LARGE SCALE GENOMIC DNA]</scope>
    <source>
        <strain evidence="6">ATCC 56472 / CBS 6340 / NRRL Y-8284</strain>
    </source>
</reference>
<dbReference type="eggNOG" id="KOG2504">
    <property type="taxonomic scope" value="Eukaryota"/>
</dbReference>
<protein>
    <submittedName>
        <fullName evidence="5">KLTH0H16192p</fullName>
    </submittedName>
</protein>
<feature type="transmembrane region" description="Helical" evidence="4">
    <location>
        <begin position="232"/>
        <end position="252"/>
    </location>
</feature>
<feature type="region of interest" description="Disordered" evidence="3">
    <location>
        <begin position="51"/>
        <end position="81"/>
    </location>
</feature>
<dbReference type="InterPro" id="IPR011701">
    <property type="entry name" value="MFS"/>
</dbReference>
<dbReference type="EMBL" id="CU928180">
    <property type="protein sequence ID" value="CAR30697.1"/>
    <property type="molecule type" value="Genomic_DNA"/>
</dbReference>